<dbReference type="Proteomes" id="UP000193411">
    <property type="component" value="Unassembled WGS sequence"/>
</dbReference>
<evidence type="ECO:0000256" key="6">
    <source>
        <dbReference type="ARBA" id="ARBA00023069"/>
    </source>
</evidence>
<keyword evidence="5 10" id="KW-0175">Coiled coil</keyword>
<sequence>MRGTGTTTPAPASTPGATAPAPAPDAPGSARIGNRRKSILSPLPMRPLGDVGKGQGAKGGMMASGSRAALGIMTSVGEKALETTLDSTSKALAMYKERLSNLIQANAELQQQCQEQEKDAIEVMGALRDQMDRKDREIIALRSTIDANHAQTEHDKQEIHNSYARKIEELGGIILDKESSIRLMEQEVAAVKDFKKKRAELMKEIESQKTQMTEMERRFKESMVRMERKFFEEKVRMQKETNRRISELAAKAHQEAVAALDETTKDMYRENVRLVEALKSHMSATEELTKQNSRLSAHNMQLVQEKEMNDLIVRDKIISAKNQNQLIRDLESKVVTLEQTLSHVVREFEVEREILRKKAHQELDDIKRIAAQLKLNLDRKAQEMRHIKRLALHLVDQRTDVEKFFMDALDHVRRQIAAERANERKQRIDHYTQLARQALDGNRPNGGGGLKRQNGPRPASRASVAFANDGRPQSASASASPPSATAEPMADGQQVKVSDLSWTDKERVLRVLFARMNGLIKDDEKERTGAGRTAATEAQMKRELLGGSRDSSDGSMSGGVRDSDDVFGREDGDEADWVDQDEFPAGRTIEDDEIGSRDTPANGEVSVAGVRDFSSGEGLNKGIDQHPQPGAAPPASSPPPPLAVPTIIVPDIIEGDEDEGAGGQ</sequence>
<name>A0A1Y2HXR6_9FUNG</name>
<keyword evidence="7" id="KW-0206">Cytoskeleton</keyword>
<feature type="compositionally biased region" description="Acidic residues" evidence="11">
    <location>
        <begin position="571"/>
        <end position="582"/>
    </location>
</feature>
<feature type="region of interest" description="Disordered" evidence="11">
    <location>
        <begin position="1"/>
        <end position="33"/>
    </location>
</feature>
<dbReference type="PANTHER" id="PTHR14845">
    <property type="entry name" value="COILED-COIL DOMAIN-CONTAINING 166"/>
    <property type="match status" value="1"/>
</dbReference>
<feature type="domain" description="DUF4515" evidence="12">
    <location>
        <begin position="123"/>
        <end position="311"/>
    </location>
</feature>
<proteinExistence type="inferred from homology"/>
<feature type="compositionally biased region" description="Acidic residues" evidence="11">
    <location>
        <begin position="653"/>
        <end position="664"/>
    </location>
</feature>
<evidence type="ECO:0000256" key="8">
    <source>
        <dbReference type="ARBA" id="ARBA00023273"/>
    </source>
</evidence>
<evidence type="ECO:0000313" key="14">
    <source>
        <dbReference type="Proteomes" id="UP000193411"/>
    </source>
</evidence>
<keyword evidence="14" id="KW-1185">Reference proteome</keyword>
<dbReference type="AlphaFoldDB" id="A0A1Y2HXR6"/>
<keyword evidence="4" id="KW-0963">Cytoplasm</keyword>
<keyword evidence="6" id="KW-0969">Cilium</keyword>
<evidence type="ECO:0000256" key="9">
    <source>
        <dbReference type="ARBA" id="ARBA00031573"/>
    </source>
</evidence>
<comment type="caution">
    <text evidence="13">The sequence shown here is derived from an EMBL/GenBank/DDBJ whole genome shotgun (WGS) entry which is preliminary data.</text>
</comment>
<feature type="coiled-coil region" evidence="10">
    <location>
        <begin position="320"/>
        <end position="390"/>
    </location>
</feature>
<dbReference type="Pfam" id="PF14988">
    <property type="entry name" value="DUF4515"/>
    <property type="match status" value="1"/>
</dbReference>
<feature type="coiled-coil region" evidence="10">
    <location>
        <begin position="184"/>
        <end position="218"/>
    </location>
</feature>
<feature type="compositionally biased region" description="Low complexity" evidence="11">
    <location>
        <begin position="1"/>
        <end position="30"/>
    </location>
</feature>
<evidence type="ECO:0000256" key="4">
    <source>
        <dbReference type="ARBA" id="ARBA00022490"/>
    </source>
</evidence>
<evidence type="ECO:0000256" key="3">
    <source>
        <dbReference type="ARBA" id="ARBA00015392"/>
    </source>
</evidence>
<evidence type="ECO:0000256" key="11">
    <source>
        <dbReference type="SAM" id="MobiDB-lite"/>
    </source>
</evidence>
<feature type="region of interest" description="Disordered" evidence="11">
    <location>
        <begin position="524"/>
        <end position="664"/>
    </location>
</feature>
<feature type="compositionally biased region" description="Pro residues" evidence="11">
    <location>
        <begin position="630"/>
        <end position="643"/>
    </location>
</feature>
<evidence type="ECO:0000256" key="1">
    <source>
        <dbReference type="ARBA" id="ARBA00004120"/>
    </source>
</evidence>
<accession>A0A1Y2HXR6</accession>
<gene>
    <name evidence="13" type="ORF">BCR44DRAFT_127115</name>
</gene>
<evidence type="ECO:0000256" key="10">
    <source>
        <dbReference type="SAM" id="Coils"/>
    </source>
</evidence>
<feature type="compositionally biased region" description="Low complexity" evidence="11">
    <location>
        <begin position="546"/>
        <end position="560"/>
    </location>
</feature>
<reference evidence="13 14" key="1">
    <citation type="submission" date="2016-07" db="EMBL/GenBank/DDBJ databases">
        <title>Pervasive Adenine N6-methylation of Active Genes in Fungi.</title>
        <authorList>
            <consortium name="DOE Joint Genome Institute"/>
            <person name="Mondo S.J."/>
            <person name="Dannebaum R.O."/>
            <person name="Kuo R.C."/>
            <person name="Labutti K."/>
            <person name="Haridas S."/>
            <person name="Kuo A."/>
            <person name="Salamov A."/>
            <person name="Ahrendt S.R."/>
            <person name="Lipzen A."/>
            <person name="Sullivan W."/>
            <person name="Andreopoulos W.B."/>
            <person name="Clum A."/>
            <person name="Lindquist E."/>
            <person name="Daum C."/>
            <person name="Ramamoorthy G.K."/>
            <person name="Gryganskyi A."/>
            <person name="Culley D."/>
            <person name="Magnuson J.K."/>
            <person name="James T.Y."/>
            <person name="O'Malley M.A."/>
            <person name="Stajich J.E."/>
            <person name="Spatafora J.W."/>
            <person name="Visel A."/>
            <person name="Grigoriev I.V."/>
        </authorList>
    </citation>
    <scope>NUCLEOTIDE SEQUENCE [LARGE SCALE GENOMIC DNA]</scope>
    <source>
        <strain evidence="13 14">PL171</strain>
    </source>
</reference>
<comment type="similarity">
    <text evidence="2">Belongs to the BBOF1 family.</text>
</comment>
<evidence type="ECO:0000256" key="7">
    <source>
        <dbReference type="ARBA" id="ARBA00023212"/>
    </source>
</evidence>
<feature type="compositionally biased region" description="Low complexity" evidence="11">
    <location>
        <begin position="474"/>
        <end position="486"/>
    </location>
</feature>
<evidence type="ECO:0000313" key="13">
    <source>
        <dbReference type="EMBL" id="ORZ39417.1"/>
    </source>
</evidence>
<dbReference type="OrthoDB" id="441129at2759"/>
<evidence type="ECO:0000259" key="12">
    <source>
        <dbReference type="Pfam" id="PF14988"/>
    </source>
</evidence>
<comment type="subcellular location">
    <subcellularLocation>
        <location evidence="1">Cytoplasm</location>
        <location evidence="1">Cytoskeleton</location>
        <location evidence="1">Cilium basal body</location>
    </subcellularLocation>
</comment>
<organism evidence="13 14">
    <name type="scientific">Catenaria anguillulae PL171</name>
    <dbReference type="NCBI Taxonomy" id="765915"/>
    <lineage>
        <taxon>Eukaryota</taxon>
        <taxon>Fungi</taxon>
        <taxon>Fungi incertae sedis</taxon>
        <taxon>Blastocladiomycota</taxon>
        <taxon>Blastocladiomycetes</taxon>
        <taxon>Blastocladiales</taxon>
        <taxon>Catenariaceae</taxon>
        <taxon>Catenaria</taxon>
    </lineage>
</organism>
<keyword evidence="8" id="KW-0966">Cell projection</keyword>
<protein>
    <recommendedName>
        <fullName evidence="3">Basal body-orientation factor 1</fullName>
    </recommendedName>
    <alternativeName>
        <fullName evidence="9">Coiled-coil domain-containing protein 176</fullName>
    </alternativeName>
</protein>
<feature type="coiled-coil region" evidence="10">
    <location>
        <begin position="92"/>
        <end position="126"/>
    </location>
</feature>
<evidence type="ECO:0000256" key="5">
    <source>
        <dbReference type="ARBA" id="ARBA00023054"/>
    </source>
</evidence>
<dbReference type="EMBL" id="MCFL01000005">
    <property type="protein sequence ID" value="ORZ39417.1"/>
    <property type="molecule type" value="Genomic_DNA"/>
</dbReference>
<dbReference type="InterPro" id="IPR032777">
    <property type="entry name" value="DUF4515"/>
</dbReference>
<dbReference type="PANTHER" id="PTHR14845:SF5">
    <property type="entry name" value="BASAL BODY-ORIENTATION FACTOR 1"/>
    <property type="match status" value="1"/>
</dbReference>
<dbReference type="STRING" id="765915.A0A1Y2HXR6"/>
<feature type="compositionally biased region" description="Basic and acidic residues" evidence="11">
    <location>
        <begin position="561"/>
        <end position="570"/>
    </location>
</feature>
<feature type="region of interest" description="Disordered" evidence="11">
    <location>
        <begin position="437"/>
        <end position="498"/>
    </location>
</feature>
<evidence type="ECO:0000256" key="2">
    <source>
        <dbReference type="ARBA" id="ARBA00007508"/>
    </source>
</evidence>